<comment type="caution">
    <text evidence="3">The sequence shown here is derived from an EMBL/GenBank/DDBJ whole genome shotgun (WGS) entry which is preliminary data.</text>
</comment>
<evidence type="ECO:0000313" key="3">
    <source>
        <dbReference type="EMBL" id="EPD32734.1"/>
    </source>
</evidence>
<dbReference type="STRING" id="883161.HMPREF9306_01256"/>
<dbReference type="Gene3D" id="2.60.40.10">
    <property type="entry name" value="Immunoglobulins"/>
    <property type="match status" value="2"/>
</dbReference>
<keyword evidence="4" id="KW-1185">Reference proteome</keyword>
<feature type="non-terminal residue" evidence="3">
    <location>
        <position position="1"/>
    </location>
</feature>
<dbReference type="InterPro" id="IPR013783">
    <property type="entry name" value="Ig-like_fold"/>
</dbReference>
<accession>S2WYE5</accession>
<organism evidence="3 4">
    <name type="scientific">Propionimicrobium lymphophilum ACS-093-V-SCH5</name>
    <dbReference type="NCBI Taxonomy" id="883161"/>
    <lineage>
        <taxon>Bacteria</taxon>
        <taxon>Bacillati</taxon>
        <taxon>Actinomycetota</taxon>
        <taxon>Actinomycetes</taxon>
        <taxon>Propionibacteriales</taxon>
        <taxon>Propionibacteriaceae</taxon>
        <taxon>Propionimicrobium</taxon>
    </lineage>
</organism>
<keyword evidence="2" id="KW-0812">Transmembrane</keyword>
<protein>
    <recommendedName>
        <fullName evidence="5">LPXTG-domain-containing protein cell wall anchor domain</fullName>
    </recommendedName>
</protein>
<dbReference type="RefSeq" id="WP_016456086.1">
    <property type="nucleotide sequence ID" value="NZ_KE150269.1"/>
</dbReference>
<keyword evidence="2" id="KW-0472">Membrane</keyword>
<keyword evidence="2" id="KW-1133">Transmembrane helix</keyword>
<reference evidence="3 4" key="1">
    <citation type="submission" date="2013-04" db="EMBL/GenBank/DDBJ databases">
        <title>The Genome Sequence of Propionimicrobium lymphophilum ACS-093-V-SCH5.</title>
        <authorList>
            <consortium name="The Broad Institute Genomics Platform"/>
            <person name="Earl A."/>
            <person name="Ward D."/>
            <person name="Feldgarden M."/>
            <person name="Gevers D."/>
            <person name="Saerens B."/>
            <person name="Vaneechoutte M."/>
            <person name="Walker B."/>
            <person name="Young S."/>
            <person name="Zeng Q."/>
            <person name="Gargeya S."/>
            <person name="Fitzgerald M."/>
            <person name="Haas B."/>
            <person name="Abouelleil A."/>
            <person name="Allen A.W."/>
            <person name="Alvarado L."/>
            <person name="Arachchi H.M."/>
            <person name="Berlin A.M."/>
            <person name="Chapman S.B."/>
            <person name="Gainer-Dewar J."/>
            <person name="Goldberg J."/>
            <person name="Griggs A."/>
            <person name="Gujja S."/>
            <person name="Hansen M."/>
            <person name="Howarth C."/>
            <person name="Imamovic A."/>
            <person name="Ireland A."/>
            <person name="Larimer J."/>
            <person name="McCowan C."/>
            <person name="Murphy C."/>
            <person name="Pearson M."/>
            <person name="Poon T.W."/>
            <person name="Priest M."/>
            <person name="Roberts A."/>
            <person name="Saif S."/>
            <person name="Shea T."/>
            <person name="Sisk P."/>
            <person name="Sykes S."/>
            <person name="Wortman J."/>
            <person name="Nusbaum C."/>
            <person name="Birren B."/>
        </authorList>
    </citation>
    <scope>NUCLEOTIDE SEQUENCE [LARGE SCALE GENOMIC DNA]</scope>
    <source>
        <strain evidence="3 4">ACS-093-V-SCH5</strain>
    </source>
</reference>
<name>S2WYE5_9ACTN</name>
<evidence type="ECO:0000313" key="4">
    <source>
        <dbReference type="Proteomes" id="UP000014417"/>
    </source>
</evidence>
<dbReference type="Proteomes" id="UP000014417">
    <property type="component" value="Unassembled WGS sequence"/>
</dbReference>
<feature type="transmembrane region" description="Helical" evidence="2">
    <location>
        <begin position="303"/>
        <end position="324"/>
    </location>
</feature>
<evidence type="ECO:0000256" key="2">
    <source>
        <dbReference type="SAM" id="Phobius"/>
    </source>
</evidence>
<dbReference type="EMBL" id="AGZR01000007">
    <property type="protein sequence ID" value="EPD32734.1"/>
    <property type="molecule type" value="Genomic_DNA"/>
</dbReference>
<feature type="region of interest" description="Disordered" evidence="1">
    <location>
        <begin position="266"/>
        <end position="300"/>
    </location>
</feature>
<proteinExistence type="predicted"/>
<evidence type="ECO:0008006" key="5">
    <source>
        <dbReference type="Google" id="ProtNLM"/>
    </source>
</evidence>
<feature type="compositionally biased region" description="Basic and acidic residues" evidence="1">
    <location>
        <begin position="271"/>
        <end position="282"/>
    </location>
</feature>
<dbReference type="GO" id="GO:0005975">
    <property type="term" value="P:carbohydrate metabolic process"/>
    <property type="evidence" value="ECO:0007669"/>
    <property type="project" value="UniProtKB-ARBA"/>
</dbReference>
<evidence type="ECO:0000256" key="1">
    <source>
        <dbReference type="SAM" id="MobiDB-lite"/>
    </source>
</evidence>
<dbReference type="HOGENOM" id="CLU_845987_0_0_11"/>
<gene>
    <name evidence="3" type="ORF">HMPREF9306_01256</name>
</gene>
<sequence length="329" mass="34409">PEGFDANKPGEYEFTFTINNEGGTATKTAKLTVKYKAPTLEVVSVKITEGETFDPSSVVKTHTGGDIAYNPSDLSTIEKGVPGDYVLRVRVISPDNQVVTQSAHVQIEAKQDQNPEISTPSLEVKNVEITAGDEFDPNTTVVKTDGEVSFDLGKLDTKTPGAYEIQVSATGEGGTTTKTAKVTVKYAAPELKTQDVTVNAGDKFDPNTLVVKSSSKPTFDQADLDKVDTSKPGIYEVKVTVSTPDGQSITQTAKVNVVEADNIGQGAEQTKTAKPEAGKSEAKQAPVKKAKAKAGKPGLPTTGAAGAGLVALGASVLSGVALALRRRNS</sequence>
<dbReference type="AlphaFoldDB" id="S2WYE5"/>